<gene>
    <name evidence="2" type="ORF">BBK82_43375</name>
</gene>
<dbReference type="Gene3D" id="1.20.120.450">
    <property type="entry name" value="dinb family like domain"/>
    <property type="match status" value="1"/>
</dbReference>
<dbReference type="InterPro" id="IPR017517">
    <property type="entry name" value="Maleyloyr_isom"/>
</dbReference>
<dbReference type="InterPro" id="IPR024344">
    <property type="entry name" value="MDMPI_metal-binding"/>
</dbReference>
<protein>
    <recommendedName>
        <fullName evidence="1">Mycothiol-dependent maleylpyruvate isomerase metal-binding domain-containing protein</fullName>
    </recommendedName>
</protein>
<reference evidence="2 3" key="1">
    <citation type="submission" date="2016-07" db="EMBL/GenBank/DDBJ databases">
        <title>Complete genome sequence of the Lentzea guizhouensis DHS C013.</title>
        <authorList>
            <person name="Cao C."/>
        </authorList>
    </citation>
    <scope>NUCLEOTIDE SEQUENCE [LARGE SCALE GENOMIC DNA]</scope>
    <source>
        <strain evidence="2 3">DHS C013</strain>
    </source>
</reference>
<sequence>MDIREVVAAERRDQAELLSNLTQQQWEAPSLCAGWRVKEVIAHTTLPYRSSTGRILREMLKARGNFNRASDRMARKDAEQLSTHDLLDSLKANIHHPWTPPGGGPVGALSHDVIHGLDVTVALNLDRKVPLERLRLVFDAMRPGHLKYFGVDLEGKRLEATDMDWTLGEGTPIRDEAQNLLLLVCGRDLH</sequence>
<dbReference type="Proteomes" id="UP000093053">
    <property type="component" value="Chromosome"/>
</dbReference>
<evidence type="ECO:0000313" key="2">
    <source>
        <dbReference type="EMBL" id="ANZ41772.1"/>
    </source>
</evidence>
<dbReference type="OrthoDB" id="5178565at2"/>
<accession>A0A1B2HVR5</accession>
<dbReference type="Pfam" id="PF11716">
    <property type="entry name" value="MDMPI_N"/>
    <property type="match status" value="1"/>
</dbReference>
<evidence type="ECO:0000313" key="3">
    <source>
        <dbReference type="Proteomes" id="UP000093053"/>
    </source>
</evidence>
<name>A0A1B2HVR5_9PSEU</name>
<dbReference type="InterPro" id="IPR034660">
    <property type="entry name" value="DinB/YfiT-like"/>
</dbReference>
<proteinExistence type="predicted"/>
<dbReference type="SUPFAM" id="SSF109854">
    <property type="entry name" value="DinB/YfiT-like putative metalloenzymes"/>
    <property type="match status" value="1"/>
</dbReference>
<evidence type="ECO:0000259" key="1">
    <source>
        <dbReference type="Pfam" id="PF11716"/>
    </source>
</evidence>
<dbReference type="EMBL" id="CP016793">
    <property type="protein sequence ID" value="ANZ41772.1"/>
    <property type="molecule type" value="Genomic_DNA"/>
</dbReference>
<dbReference type="RefSeq" id="WP_065920107.1">
    <property type="nucleotide sequence ID" value="NZ_CP016793.1"/>
</dbReference>
<keyword evidence="3" id="KW-1185">Reference proteome</keyword>
<organism evidence="2 3">
    <name type="scientific">Lentzea guizhouensis</name>
    <dbReference type="NCBI Taxonomy" id="1586287"/>
    <lineage>
        <taxon>Bacteria</taxon>
        <taxon>Bacillati</taxon>
        <taxon>Actinomycetota</taxon>
        <taxon>Actinomycetes</taxon>
        <taxon>Pseudonocardiales</taxon>
        <taxon>Pseudonocardiaceae</taxon>
        <taxon>Lentzea</taxon>
    </lineage>
</organism>
<dbReference type="AlphaFoldDB" id="A0A1B2HVR5"/>
<dbReference type="KEGG" id="led:BBK82_43375"/>
<dbReference type="GO" id="GO:0046872">
    <property type="term" value="F:metal ion binding"/>
    <property type="evidence" value="ECO:0007669"/>
    <property type="project" value="InterPro"/>
</dbReference>
<feature type="domain" description="Mycothiol-dependent maleylpyruvate isomerase metal-binding" evidence="1">
    <location>
        <begin position="8"/>
        <end position="92"/>
    </location>
</feature>
<dbReference type="STRING" id="1586287.BBK82_43375"/>
<dbReference type="NCBIfam" id="TIGR03083">
    <property type="entry name" value="maleylpyruvate isomerase family mycothiol-dependent enzyme"/>
    <property type="match status" value="1"/>
</dbReference>